<comment type="caution">
    <text evidence="3">The sequence shown here is derived from an EMBL/GenBank/DDBJ whole genome shotgun (WGS) entry which is preliminary data.</text>
</comment>
<feature type="transmembrane region" description="Helical" evidence="2">
    <location>
        <begin position="28"/>
        <end position="49"/>
    </location>
</feature>
<dbReference type="EMBL" id="BJWH01000006">
    <property type="protein sequence ID" value="GEL98075.1"/>
    <property type="molecule type" value="Genomic_DNA"/>
</dbReference>
<keyword evidence="2" id="KW-0472">Membrane</keyword>
<evidence type="ECO:0000256" key="1">
    <source>
        <dbReference type="SAM" id="MobiDB-lite"/>
    </source>
</evidence>
<feature type="region of interest" description="Disordered" evidence="1">
    <location>
        <begin position="64"/>
        <end position="128"/>
    </location>
</feature>
<dbReference type="RefSeq" id="WP_146845618.1">
    <property type="nucleotide sequence ID" value="NZ_BJWH01000006.1"/>
</dbReference>
<name>A0A511JJJ5_9CELL</name>
<organism evidence="3 4">
    <name type="scientific">Cellulomonas terrae</name>
    <dbReference type="NCBI Taxonomy" id="311234"/>
    <lineage>
        <taxon>Bacteria</taxon>
        <taxon>Bacillati</taxon>
        <taxon>Actinomycetota</taxon>
        <taxon>Actinomycetes</taxon>
        <taxon>Micrococcales</taxon>
        <taxon>Cellulomonadaceae</taxon>
        <taxon>Cellulomonas</taxon>
    </lineage>
</organism>
<evidence type="ECO:0000313" key="4">
    <source>
        <dbReference type="Proteomes" id="UP000321049"/>
    </source>
</evidence>
<reference evidence="3 4" key="1">
    <citation type="submission" date="2019-07" db="EMBL/GenBank/DDBJ databases">
        <title>Whole genome shotgun sequence of Cellulomonas terrae NBRC 100819.</title>
        <authorList>
            <person name="Hosoyama A."/>
            <person name="Uohara A."/>
            <person name="Ohji S."/>
            <person name="Ichikawa N."/>
        </authorList>
    </citation>
    <scope>NUCLEOTIDE SEQUENCE [LARGE SCALE GENOMIC DNA]</scope>
    <source>
        <strain evidence="3 4">NBRC 100819</strain>
    </source>
</reference>
<keyword evidence="2" id="KW-0812">Transmembrane</keyword>
<dbReference type="Proteomes" id="UP000321049">
    <property type="component" value="Unassembled WGS sequence"/>
</dbReference>
<feature type="compositionally biased region" description="Basic and acidic residues" evidence="1">
    <location>
        <begin position="107"/>
        <end position="122"/>
    </location>
</feature>
<proteinExistence type="predicted"/>
<gene>
    <name evidence="3" type="ORF">CTE05_16220</name>
</gene>
<dbReference type="AlphaFoldDB" id="A0A511JJJ5"/>
<evidence type="ECO:0000313" key="3">
    <source>
        <dbReference type="EMBL" id="GEL98075.1"/>
    </source>
</evidence>
<keyword evidence="4" id="KW-1185">Reference proteome</keyword>
<dbReference type="OrthoDB" id="4828812at2"/>
<protein>
    <submittedName>
        <fullName evidence="3">Uncharacterized protein</fullName>
    </submittedName>
</protein>
<sequence length="128" mass="13532">MIHGLLLVAPSPSPTEVAIDGTPLGSPGFLGFVFTFALALAVVFLFLSLTKQLRIVDRRAKALGLDDEDDRPAGPHADPGFIDAGPGGPDLEVDADVEVAPWDVLPEEPRRAPDDDSPDRPQDPGASR</sequence>
<keyword evidence="2" id="KW-1133">Transmembrane helix</keyword>
<accession>A0A511JJJ5</accession>
<evidence type="ECO:0000256" key="2">
    <source>
        <dbReference type="SAM" id="Phobius"/>
    </source>
</evidence>